<reference evidence="2" key="1">
    <citation type="submission" date="2023-03" db="EMBL/GenBank/DDBJ databases">
        <authorList>
            <person name="Steffen K."/>
            <person name="Cardenas P."/>
        </authorList>
    </citation>
    <scope>NUCLEOTIDE SEQUENCE</scope>
</reference>
<dbReference type="Pfam" id="PF17912">
    <property type="entry name" value="OB_MalK"/>
    <property type="match status" value="1"/>
</dbReference>
<keyword evidence="3" id="KW-1185">Reference proteome</keyword>
<protein>
    <submittedName>
        <fullName evidence="2">Oligosaccharides import ATP-binding protein MsmX</fullName>
    </submittedName>
</protein>
<dbReference type="Gene3D" id="3.30.420.40">
    <property type="match status" value="2"/>
</dbReference>
<name>A0AA35W9E6_GEOBA</name>
<dbReference type="Gene3D" id="2.40.50.100">
    <property type="match status" value="1"/>
</dbReference>
<dbReference type="SUPFAM" id="SSF53067">
    <property type="entry name" value="Actin-like ATPase domain"/>
    <property type="match status" value="1"/>
</dbReference>
<organism evidence="2 3">
    <name type="scientific">Geodia barretti</name>
    <name type="common">Barrett's horny sponge</name>
    <dbReference type="NCBI Taxonomy" id="519541"/>
    <lineage>
        <taxon>Eukaryota</taxon>
        <taxon>Metazoa</taxon>
        <taxon>Porifera</taxon>
        <taxon>Demospongiae</taxon>
        <taxon>Heteroscleromorpha</taxon>
        <taxon>Tetractinellida</taxon>
        <taxon>Astrophorina</taxon>
        <taxon>Geodiidae</taxon>
        <taxon>Geodia</taxon>
    </lineage>
</organism>
<comment type="caution">
    <text evidence="2">The sequence shown here is derived from an EMBL/GenBank/DDBJ whole genome shotgun (WGS) entry which is preliminary data.</text>
</comment>
<dbReference type="Gene3D" id="2.40.50.140">
    <property type="entry name" value="Nucleic acid-binding proteins"/>
    <property type="match status" value="1"/>
</dbReference>
<gene>
    <name evidence="2" type="ORF">GBAR_LOCUS4826</name>
</gene>
<dbReference type="InterPro" id="IPR040582">
    <property type="entry name" value="OB_MalK-like"/>
</dbReference>
<dbReference type="InterPro" id="IPR043129">
    <property type="entry name" value="ATPase_NBD"/>
</dbReference>
<keyword evidence="2" id="KW-0067">ATP-binding</keyword>
<dbReference type="SUPFAM" id="SSF52540">
    <property type="entry name" value="P-loop containing nucleoside triphosphate hydrolases"/>
    <property type="match status" value="1"/>
</dbReference>
<dbReference type="EMBL" id="CASHTH010000701">
    <property type="protein sequence ID" value="CAI8006625.1"/>
    <property type="molecule type" value="Genomic_DNA"/>
</dbReference>
<dbReference type="GO" id="GO:0005524">
    <property type="term" value="F:ATP binding"/>
    <property type="evidence" value="ECO:0007669"/>
    <property type="project" value="UniProtKB-KW"/>
</dbReference>
<keyword evidence="2" id="KW-0547">Nucleotide-binding</keyword>
<dbReference type="PANTHER" id="PTHR18964:SF169">
    <property type="entry name" value="N-ACETYLMANNOSAMINE KINASE"/>
    <property type="match status" value="1"/>
</dbReference>
<dbReference type="AlphaFoldDB" id="A0AA35W9E6"/>
<feature type="domain" description="MalK-like OB fold" evidence="1">
    <location>
        <begin position="64"/>
        <end position="118"/>
    </location>
</feature>
<dbReference type="PANTHER" id="PTHR18964">
    <property type="entry name" value="ROK (REPRESSOR, ORF, KINASE) FAMILY"/>
    <property type="match status" value="1"/>
</dbReference>
<evidence type="ECO:0000313" key="2">
    <source>
        <dbReference type="EMBL" id="CAI8006625.1"/>
    </source>
</evidence>
<proteinExistence type="predicted"/>
<dbReference type="SUPFAM" id="SSF50331">
    <property type="entry name" value="MOP-like"/>
    <property type="match status" value="1"/>
</dbReference>
<accession>A0AA35W9E6</accession>
<dbReference type="InterPro" id="IPR012340">
    <property type="entry name" value="NA-bd_OB-fold"/>
</dbReference>
<dbReference type="InterPro" id="IPR027417">
    <property type="entry name" value="P-loop_NTPase"/>
</dbReference>
<dbReference type="InterPro" id="IPR008995">
    <property type="entry name" value="Mo/tungstate-bd_C_term_dom"/>
</dbReference>
<dbReference type="Gene3D" id="3.40.50.300">
    <property type="entry name" value="P-loop containing nucleotide triphosphate hydrolases"/>
    <property type="match status" value="1"/>
</dbReference>
<evidence type="ECO:0000313" key="3">
    <source>
        <dbReference type="Proteomes" id="UP001174909"/>
    </source>
</evidence>
<dbReference type="Proteomes" id="UP001174909">
    <property type="component" value="Unassembled WGS sequence"/>
</dbReference>
<dbReference type="Pfam" id="PF00480">
    <property type="entry name" value="ROK"/>
    <property type="match status" value="1"/>
</dbReference>
<dbReference type="InterPro" id="IPR000600">
    <property type="entry name" value="ROK"/>
</dbReference>
<sequence>MRAEVIRLQRNLGTTTVYVTHDQVEAMTMGSRVAVLRDGLLQQVDRPQVLYDHPDNVFVAAFIGSPSMNLYQGRIEGTATAARVIFGAHSFSLPDQGTEGDEFSGSDGQEVIVGIRPEWLVEQTPDNADWPSVRARVELLEALGSELVAHTTIEAAAAEIDTPELAEASVGDSRDGAPCLARLSPRSQVAVGDTIDLAINTPSVHLFDALSDVVIGVDVGGTKTHAAAFDRHFNVITDLTVPTLAGGVEQVGAGIISTVAALQSNGQQLKGVGIGLPGIVDSSAGLVRHAINLGIGDDALDIVSRLNATLGVPCWIANDVNAAALGVYEILRRDHRGLRDLVYLSIGTGIAAGVILDGRIYRGHNGFAGDIGHFCIDPDGPRCVCGLQGCLEAVASGTALSRQWPAAGPHSSVEALFAAADRGDDEATLILGRAVEHLTRAVHILALTFDVDRIVIGGGVADVGASLLMDFLEQGLNRLQSRSPFTRALNLCDRIMLKPPEPVGVIGAAALARRSPSG</sequence>
<evidence type="ECO:0000259" key="1">
    <source>
        <dbReference type="Pfam" id="PF17912"/>
    </source>
</evidence>